<dbReference type="HOGENOM" id="CLU_038034_2_3_12"/>
<feature type="signal peptide" evidence="1">
    <location>
        <begin position="1"/>
        <end position="20"/>
    </location>
</feature>
<evidence type="ECO:0000313" key="4">
    <source>
        <dbReference type="Proteomes" id="UP000016183"/>
    </source>
</evidence>
<dbReference type="InterPro" id="IPR050902">
    <property type="entry name" value="ABC_Transporter_SBP"/>
</dbReference>
<sequence>MKNKLFIILGFLCMSTLLFAGGSKEGSTKQEKGREMYGYMVPASVPQRTAVGQVVVLQMLDILGVDIVARPSTKRDIGERYKDKPEIGTPMRPDLEKLKEVNPDFYLVSGPQGNLEEQLKVLNIPAVFLRTMNYTDILNSMKYLGEVYNKQKEAAAYVKEVEDAIAKAKAANKNKKPLKVLVIAGFPNSMSIHTEGSFVGSLVKVLGAENIWTDNTIENTTVPMNLELVKAANPDVILITNHADKEATAKMYEKEFQSDLWQKIDAVKNKRYYSLDTRVFFVFGSPYVPEALETLGSYFYGSK</sequence>
<protein>
    <recommendedName>
        <fullName evidence="2">Fe/B12 periplasmic-binding domain-containing protein</fullName>
    </recommendedName>
</protein>
<dbReference type="GO" id="GO:0071281">
    <property type="term" value="P:cellular response to iron ion"/>
    <property type="evidence" value="ECO:0007669"/>
    <property type="project" value="TreeGrafter"/>
</dbReference>
<evidence type="ECO:0000259" key="2">
    <source>
        <dbReference type="PROSITE" id="PS50983"/>
    </source>
</evidence>
<name>M2BM16_TREDN</name>
<dbReference type="EMBL" id="AGDZ01000027">
    <property type="protein sequence ID" value="EMB22503.1"/>
    <property type="molecule type" value="Genomic_DNA"/>
</dbReference>
<dbReference type="Gene3D" id="3.40.50.1980">
    <property type="entry name" value="Nitrogenase molybdenum iron protein domain"/>
    <property type="match status" value="2"/>
</dbReference>
<dbReference type="Pfam" id="PF01497">
    <property type="entry name" value="Peripla_BP_2"/>
    <property type="match status" value="1"/>
</dbReference>
<dbReference type="PATRIC" id="fig|999437.3.peg.1980"/>
<evidence type="ECO:0000313" key="3">
    <source>
        <dbReference type="EMBL" id="EMB22503.1"/>
    </source>
</evidence>
<evidence type="ECO:0000256" key="1">
    <source>
        <dbReference type="SAM" id="SignalP"/>
    </source>
</evidence>
<organism evidence="3 4">
    <name type="scientific">Treponema denticola SP33</name>
    <dbReference type="NCBI Taxonomy" id="999437"/>
    <lineage>
        <taxon>Bacteria</taxon>
        <taxon>Pseudomonadati</taxon>
        <taxon>Spirochaetota</taxon>
        <taxon>Spirochaetia</taxon>
        <taxon>Spirochaetales</taxon>
        <taxon>Treponemataceae</taxon>
        <taxon>Treponema</taxon>
    </lineage>
</organism>
<dbReference type="AlphaFoldDB" id="M2BM16"/>
<comment type="caution">
    <text evidence="3">The sequence shown here is derived from an EMBL/GenBank/DDBJ whole genome shotgun (WGS) entry which is preliminary data.</text>
</comment>
<feature type="domain" description="Fe/B12 periplasmic-binding" evidence="2">
    <location>
        <begin position="48"/>
        <end position="303"/>
    </location>
</feature>
<reference evidence="3 4" key="1">
    <citation type="submission" date="2012-01" db="EMBL/GenBank/DDBJ databases">
        <title>The Genome Sequence of Treponema denticola SP33.</title>
        <authorList>
            <consortium name="The Broad Institute Genome Sequencing Platform"/>
            <person name="Earl A."/>
            <person name="Ward D."/>
            <person name="Feldgarden M."/>
            <person name="Gevers D."/>
            <person name="Blanton J.M."/>
            <person name="Fenno C.J."/>
            <person name="Baranova O.V."/>
            <person name="Mathney J."/>
            <person name="Dewhirst F.E."/>
            <person name="Izard J."/>
            <person name="Young S.K."/>
            <person name="Zeng Q."/>
            <person name="Gargeya S."/>
            <person name="Fitzgerald M."/>
            <person name="Haas B."/>
            <person name="Abouelleil A."/>
            <person name="Alvarado L."/>
            <person name="Arachchi H.M."/>
            <person name="Berlin A."/>
            <person name="Chapman S.B."/>
            <person name="Gearin G."/>
            <person name="Goldberg J."/>
            <person name="Griggs A."/>
            <person name="Gujja S."/>
            <person name="Hansen M."/>
            <person name="Heiman D."/>
            <person name="Howarth C."/>
            <person name="Larimer J."/>
            <person name="Lui A."/>
            <person name="MacDonald P.J.P."/>
            <person name="McCowen C."/>
            <person name="Montmayeur A."/>
            <person name="Murphy C."/>
            <person name="Neiman D."/>
            <person name="Pearson M."/>
            <person name="Priest M."/>
            <person name="Roberts A."/>
            <person name="Saif S."/>
            <person name="Shea T."/>
            <person name="Sisk P."/>
            <person name="Stolte C."/>
            <person name="Sykes S."/>
            <person name="Wortman J."/>
            <person name="Nusbaum C."/>
            <person name="Birren B."/>
        </authorList>
    </citation>
    <scope>NUCLEOTIDE SEQUENCE [LARGE SCALE GENOMIC DNA]</scope>
    <source>
        <strain evidence="3 4">SP33</strain>
    </source>
</reference>
<dbReference type="InterPro" id="IPR002491">
    <property type="entry name" value="ABC_transptr_periplasmic_BD"/>
</dbReference>
<keyword evidence="1" id="KW-0732">Signal</keyword>
<dbReference type="OrthoDB" id="66025at2"/>
<dbReference type="PANTHER" id="PTHR30535:SF36">
    <property type="entry name" value="HIGH-AFFINITY HEME UPTAKE SYSTEM PROTEIN ISDE"/>
    <property type="match status" value="1"/>
</dbReference>
<dbReference type="PROSITE" id="PS50983">
    <property type="entry name" value="FE_B12_PBP"/>
    <property type="match status" value="1"/>
</dbReference>
<gene>
    <name evidence="3" type="ORF">HMPREF9733_01919</name>
</gene>
<dbReference type="Proteomes" id="UP000016183">
    <property type="component" value="Unassembled WGS sequence"/>
</dbReference>
<feature type="chain" id="PRO_5004020956" description="Fe/B12 periplasmic-binding domain-containing protein" evidence="1">
    <location>
        <begin position="21"/>
        <end position="303"/>
    </location>
</feature>
<dbReference type="PANTHER" id="PTHR30535">
    <property type="entry name" value="VITAMIN B12-BINDING PROTEIN"/>
    <property type="match status" value="1"/>
</dbReference>
<proteinExistence type="predicted"/>
<accession>M2BM16</accession>
<dbReference type="RefSeq" id="WP_010696740.1">
    <property type="nucleotide sequence ID" value="NZ_KB442454.1"/>
</dbReference>
<dbReference type="SUPFAM" id="SSF53807">
    <property type="entry name" value="Helical backbone' metal receptor"/>
    <property type="match status" value="1"/>
</dbReference>